<evidence type="ECO:0000313" key="7">
    <source>
        <dbReference type="Proteomes" id="UP000813463"/>
    </source>
</evidence>
<dbReference type="GO" id="GO:0003677">
    <property type="term" value="F:DNA binding"/>
    <property type="evidence" value="ECO:0007669"/>
    <property type="project" value="UniProtKB-KW"/>
</dbReference>
<feature type="region of interest" description="Disordered" evidence="5">
    <location>
        <begin position="235"/>
        <end position="337"/>
    </location>
</feature>
<keyword evidence="3" id="KW-0804">Transcription</keyword>
<evidence type="ECO:0000256" key="1">
    <source>
        <dbReference type="ARBA" id="ARBA00023015"/>
    </source>
</evidence>
<reference evidence="8" key="2">
    <citation type="submission" date="2025-08" db="UniProtKB">
        <authorList>
            <consortium name="RefSeq"/>
        </authorList>
    </citation>
    <scope>IDENTIFICATION</scope>
    <source>
        <tissue evidence="8">Leaf</tissue>
    </source>
</reference>
<dbReference type="GO" id="GO:0006355">
    <property type="term" value="P:regulation of DNA-templated transcription"/>
    <property type="evidence" value="ECO:0007669"/>
    <property type="project" value="InterPro"/>
</dbReference>
<keyword evidence="2" id="KW-0238">DNA-binding</keyword>
<gene>
    <name evidence="8" type="primary">LOC110791835</name>
</gene>
<dbReference type="SUPFAM" id="SSF101941">
    <property type="entry name" value="NAC domain"/>
    <property type="match status" value="1"/>
</dbReference>
<dbReference type="PANTHER" id="PTHR31719:SF179">
    <property type="entry name" value="OS08G0148400 PROTEIN"/>
    <property type="match status" value="1"/>
</dbReference>
<name>A0A9R0IMU5_SPIOL</name>
<evidence type="ECO:0000313" key="8">
    <source>
        <dbReference type="RefSeq" id="XP_021852284.2"/>
    </source>
</evidence>
<dbReference type="InterPro" id="IPR036093">
    <property type="entry name" value="NAC_dom_sf"/>
</dbReference>
<organism evidence="7 8">
    <name type="scientific">Spinacia oleracea</name>
    <name type="common">Spinach</name>
    <dbReference type="NCBI Taxonomy" id="3562"/>
    <lineage>
        <taxon>Eukaryota</taxon>
        <taxon>Viridiplantae</taxon>
        <taxon>Streptophyta</taxon>
        <taxon>Embryophyta</taxon>
        <taxon>Tracheophyta</taxon>
        <taxon>Spermatophyta</taxon>
        <taxon>Magnoliopsida</taxon>
        <taxon>eudicotyledons</taxon>
        <taxon>Gunneridae</taxon>
        <taxon>Pentapetalae</taxon>
        <taxon>Caryophyllales</taxon>
        <taxon>Chenopodiaceae</taxon>
        <taxon>Chenopodioideae</taxon>
        <taxon>Anserineae</taxon>
        <taxon>Spinacia</taxon>
    </lineage>
</organism>
<dbReference type="InterPro" id="IPR003441">
    <property type="entry name" value="NAC-dom"/>
</dbReference>
<accession>A0A9R0IMU5</accession>
<evidence type="ECO:0000256" key="2">
    <source>
        <dbReference type="ARBA" id="ARBA00023125"/>
    </source>
</evidence>
<dbReference type="Proteomes" id="UP000813463">
    <property type="component" value="Chromosome 3"/>
</dbReference>
<keyword evidence="1" id="KW-0805">Transcription regulation</keyword>
<dbReference type="AlphaFoldDB" id="A0A9R0IMU5"/>
<feature type="compositionally biased region" description="Polar residues" evidence="5">
    <location>
        <begin position="1"/>
        <end position="11"/>
    </location>
</feature>
<evidence type="ECO:0000256" key="4">
    <source>
        <dbReference type="ARBA" id="ARBA00023242"/>
    </source>
</evidence>
<evidence type="ECO:0000256" key="5">
    <source>
        <dbReference type="SAM" id="MobiDB-lite"/>
    </source>
</evidence>
<keyword evidence="7" id="KW-1185">Reference proteome</keyword>
<evidence type="ECO:0000259" key="6">
    <source>
        <dbReference type="PROSITE" id="PS51005"/>
    </source>
</evidence>
<dbReference type="KEGG" id="soe:110791835"/>
<feature type="compositionally biased region" description="Pro residues" evidence="5">
    <location>
        <begin position="24"/>
        <end position="61"/>
    </location>
</feature>
<feature type="domain" description="NAC" evidence="6">
    <location>
        <begin position="60"/>
        <end position="229"/>
    </location>
</feature>
<proteinExistence type="predicted"/>
<reference evidence="7" key="1">
    <citation type="journal article" date="2021" name="Nat. Commun.">
        <title>Genomic analyses provide insights into spinach domestication and the genetic basis of agronomic traits.</title>
        <authorList>
            <person name="Cai X."/>
            <person name="Sun X."/>
            <person name="Xu C."/>
            <person name="Sun H."/>
            <person name="Wang X."/>
            <person name="Ge C."/>
            <person name="Zhang Z."/>
            <person name="Wang Q."/>
            <person name="Fei Z."/>
            <person name="Jiao C."/>
            <person name="Wang Q."/>
        </authorList>
    </citation>
    <scope>NUCLEOTIDE SEQUENCE [LARGE SCALE GENOMIC DNA]</scope>
    <source>
        <strain evidence="7">cv. Varoflay</strain>
    </source>
</reference>
<feature type="region of interest" description="Disordered" evidence="5">
    <location>
        <begin position="1"/>
        <end position="64"/>
    </location>
</feature>
<dbReference type="GeneID" id="110791835"/>
<dbReference type="Pfam" id="PF02365">
    <property type="entry name" value="NAM"/>
    <property type="match status" value="1"/>
</dbReference>
<dbReference type="PANTHER" id="PTHR31719">
    <property type="entry name" value="NAC TRANSCRIPTION FACTOR 56"/>
    <property type="match status" value="1"/>
</dbReference>
<sequence length="337" mass="39080">MADKQISANNERQQHQRRRRRRQPQPPPLPPQQPQQPQVQPPQPPQQPPQPPQQPPVPLPYPGFRFDPYDHELIKYYLEYKINGNDLRSSPIKEVNIYDHHPRKLSEDYQPQGKDDVWYFFTTREKKYMYGNRAARNAGNNGYWRCTGTDKKITDDIDENKVIGLRKHLKYYEGRQSDKNQKKTEWMMHEYQTLVQAESSKAKTEELKRKRHAPTSMRLDTVLCKIYFKKEAARKKPANKKTVKVTDMDAAGNQPESSRKAGQVKKKKAATRNKTPRVNNSAAKDKGKGKGKGKAKVKADEIEMNHSNQDSDYNTSSYDSANSTTETDSYGCYDHLD</sequence>
<protein>
    <submittedName>
        <fullName evidence="8">Protein ATAF2-like</fullName>
    </submittedName>
</protein>
<dbReference type="Gene3D" id="2.170.150.80">
    <property type="entry name" value="NAC domain"/>
    <property type="match status" value="1"/>
</dbReference>
<feature type="compositionally biased region" description="Polar residues" evidence="5">
    <location>
        <begin position="305"/>
        <end position="328"/>
    </location>
</feature>
<evidence type="ECO:0000256" key="3">
    <source>
        <dbReference type="ARBA" id="ARBA00023163"/>
    </source>
</evidence>
<dbReference type="PROSITE" id="PS51005">
    <property type="entry name" value="NAC"/>
    <property type="match status" value="1"/>
</dbReference>
<keyword evidence="4" id="KW-0539">Nucleus</keyword>
<dbReference type="RefSeq" id="XP_021852284.2">
    <property type="nucleotide sequence ID" value="XM_021996592.2"/>
</dbReference>
<feature type="compositionally biased region" description="Basic residues" evidence="5">
    <location>
        <begin position="262"/>
        <end position="275"/>
    </location>
</feature>